<accession>A0A5Q3Q673</accession>
<dbReference type="RefSeq" id="WP_154076557.1">
    <property type="nucleotide sequence ID" value="NZ_CP045929.1"/>
</dbReference>
<evidence type="ECO:0000313" key="1">
    <source>
        <dbReference type="EMBL" id="QGK69972.1"/>
    </source>
</evidence>
<reference evidence="2" key="1">
    <citation type="submission" date="2019-11" db="EMBL/GenBank/DDBJ databases">
        <title>The complete genome sequence of Saccharopolyspora sp. E2A.</title>
        <authorList>
            <person name="Zhang G."/>
        </authorList>
    </citation>
    <scope>NUCLEOTIDE SEQUENCE [LARGE SCALE GENOMIC DNA]</scope>
    <source>
        <strain evidence="2">E2A</strain>
    </source>
</reference>
<keyword evidence="2" id="KW-1185">Reference proteome</keyword>
<protein>
    <submittedName>
        <fullName evidence="1">Uncharacterized protein</fullName>
    </submittedName>
</protein>
<evidence type="ECO:0000313" key="2">
    <source>
        <dbReference type="Proteomes" id="UP000371041"/>
    </source>
</evidence>
<proteinExistence type="predicted"/>
<sequence length="90" mass="9311">MAVTAEYTQSPLGLWQATVTVEVGESGDDRLACTVTGGDAHEAVRAVRDQLDVLADELNADLATVHHLDGDPAAFAALAAREGFADCVTG</sequence>
<dbReference type="EMBL" id="CP045929">
    <property type="protein sequence ID" value="QGK69972.1"/>
    <property type="molecule type" value="Genomic_DNA"/>
</dbReference>
<organism evidence="1 2">
    <name type="scientific">Allosaccharopolyspora coralli</name>
    <dbReference type="NCBI Taxonomy" id="2665642"/>
    <lineage>
        <taxon>Bacteria</taxon>
        <taxon>Bacillati</taxon>
        <taxon>Actinomycetota</taxon>
        <taxon>Actinomycetes</taxon>
        <taxon>Pseudonocardiales</taxon>
        <taxon>Pseudonocardiaceae</taxon>
        <taxon>Allosaccharopolyspora</taxon>
    </lineage>
</organism>
<name>A0A5Q3Q673_9PSEU</name>
<dbReference type="AlphaFoldDB" id="A0A5Q3Q673"/>
<gene>
    <name evidence="1" type="ORF">GIY23_10955</name>
</gene>
<dbReference type="KEGG" id="sace:GIY23_10955"/>
<dbReference type="Proteomes" id="UP000371041">
    <property type="component" value="Chromosome"/>
</dbReference>